<comment type="caution">
    <text evidence="2">The sequence shown here is derived from an EMBL/GenBank/DDBJ whole genome shotgun (WGS) entry which is preliminary data.</text>
</comment>
<gene>
    <name evidence="2" type="ORF">EV203_10635</name>
</gene>
<dbReference type="OMA" id="PRENHRN"/>
<organism evidence="2 3">
    <name type="scientific">Caldanaerobacter subterraneus</name>
    <dbReference type="NCBI Taxonomy" id="911092"/>
    <lineage>
        <taxon>Bacteria</taxon>
        <taxon>Bacillati</taxon>
        <taxon>Bacillota</taxon>
        <taxon>Clostridia</taxon>
        <taxon>Thermoanaerobacterales</taxon>
        <taxon>Thermoanaerobacteraceae</taxon>
        <taxon>Caldanaerobacter</taxon>
    </lineage>
</organism>
<proteinExistence type="predicted"/>
<dbReference type="Pfam" id="PF07833">
    <property type="entry name" value="Cu_amine_oxidN1"/>
    <property type="match status" value="1"/>
</dbReference>
<reference evidence="2 3" key="1">
    <citation type="submission" date="2019-03" db="EMBL/GenBank/DDBJ databases">
        <title>Genomic Encyclopedia of Type Strains, Phase IV (KMG-IV): sequencing the most valuable type-strain genomes for metagenomic binning, comparative biology and taxonomic classification.</title>
        <authorList>
            <person name="Goeker M."/>
        </authorList>
    </citation>
    <scope>NUCLEOTIDE SEQUENCE [LARGE SCALE GENOMIC DNA]</scope>
    <source>
        <strain evidence="2 3">DSM 13054</strain>
    </source>
</reference>
<dbReference type="InterPro" id="IPR012854">
    <property type="entry name" value="Cu_amine_oxidase-like_N"/>
</dbReference>
<dbReference type="AlphaFoldDB" id="A0A4R2K529"/>
<dbReference type="InterPro" id="IPR036582">
    <property type="entry name" value="Mao_N_sf"/>
</dbReference>
<protein>
    <submittedName>
        <fullName evidence="2">Copper amine oxidase-like protein</fullName>
    </submittedName>
</protein>
<evidence type="ECO:0000313" key="2">
    <source>
        <dbReference type="EMBL" id="TCO67624.1"/>
    </source>
</evidence>
<evidence type="ECO:0000259" key="1">
    <source>
        <dbReference type="Pfam" id="PF07833"/>
    </source>
</evidence>
<name>A0A4R2K529_9THEO</name>
<feature type="domain" description="Copper amine oxidase-like N-terminal" evidence="1">
    <location>
        <begin position="73"/>
        <end position="180"/>
    </location>
</feature>
<evidence type="ECO:0000313" key="3">
    <source>
        <dbReference type="Proteomes" id="UP000294886"/>
    </source>
</evidence>
<dbReference type="SUPFAM" id="SSF55383">
    <property type="entry name" value="Copper amine oxidase, domain N"/>
    <property type="match status" value="1"/>
</dbReference>
<sequence length="222" mass="25016">MRRVLALVLVLLLVFSAGITVYAKPNKEKHELKIETKTKLQSKGESKENKLELEVHTKFESKKGIEAFKGEIKINGQKFKFDIPPVIKDGRTLIPVRAVMNGLGAKVEWDPDTKTVTITKGDTVVQFVLGENKVIVNGQEITLDVPAIEISNRTFVPLRFLSEIFGEKVKYDEKTGNIEIEEETQIEIENEENTVSQEVYNSTTETVSGSVYDNSEEVEKNE</sequence>
<accession>A0A4R2K529</accession>
<dbReference type="RefSeq" id="WP_011024950.1">
    <property type="nucleotide sequence ID" value="NZ_SLWU01000006.1"/>
</dbReference>
<dbReference type="EMBL" id="SLWU01000006">
    <property type="protein sequence ID" value="TCO67624.1"/>
    <property type="molecule type" value="Genomic_DNA"/>
</dbReference>
<dbReference type="Proteomes" id="UP000294886">
    <property type="component" value="Unassembled WGS sequence"/>
</dbReference>
<dbReference type="Gene3D" id="3.30.457.10">
    <property type="entry name" value="Copper amine oxidase-like, N-terminal domain"/>
    <property type="match status" value="2"/>
</dbReference>